<sequence length="401" mass="46111">MVAEIDSYTYYSDSPDILHSVNEWRELDKKHLHIKIDLPEGWPKKLTGLHVWTGEELRRNPEKYKYYFTLGDLSEIHNAVKKFKQLGLPLQKVGKENFKLGSLGSKLEGFSEDLYKGIGVRLLRGFNIDDYDEQERLIAYLGISSYIGDIRDAQGLNRALTHIKSIAHVPKEERAPIGVSQQTTDPQMYHSDFGGDIVSLFVLGTPANGGESLISSTYSIYNYLAQHRPDIIKVLTSPEGYKRKGFPEGAPLIFYENDELITSFSTRNFIGFGEIPRDKSYPLISSEERDAVGGFNAIAYKYTLETDLQKGDIEYVNNLINQHCRKGYVEDEDHRRHLARLWLRNSKYTFLLKLPQEIKEKRDQFFPVEYEQEIPLNELEEDEIKVKSGADSIDKIYAKPK</sequence>
<keyword evidence="4" id="KW-1185">Reference proteome</keyword>
<gene>
    <name evidence="3" type="ORF">AC631_05671</name>
</gene>
<dbReference type="PANTHER" id="PTHR10696">
    <property type="entry name" value="GAMMA-BUTYROBETAINE HYDROXYLASE-RELATED"/>
    <property type="match status" value="1"/>
</dbReference>
<dbReference type="OrthoDB" id="272271at2759"/>
<evidence type="ECO:0000313" key="3">
    <source>
        <dbReference type="EMBL" id="KRZ98571.1"/>
    </source>
</evidence>
<organism evidence="3 4">
    <name type="scientific">Debaryomyces fabryi</name>
    <dbReference type="NCBI Taxonomy" id="58627"/>
    <lineage>
        <taxon>Eukaryota</taxon>
        <taxon>Fungi</taxon>
        <taxon>Dikarya</taxon>
        <taxon>Ascomycota</taxon>
        <taxon>Saccharomycotina</taxon>
        <taxon>Pichiomycetes</taxon>
        <taxon>Debaryomycetaceae</taxon>
        <taxon>Debaryomyces</taxon>
    </lineage>
</organism>
<evidence type="ECO:0000313" key="4">
    <source>
        <dbReference type="Proteomes" id="UP000054251"/>
    </source>
</evidence>
<dbReference type="InterPro" id="IPR003819">
    <property type="entry name" value="TauD/TfdA-like"/>
</dbReference>
<feature type="domain" description="TauD/TfdA-like" evidence="2">
    <location>
        <begin position="89"/>
        <end position="342"/>
    </location>
</feature>
<name>A0A0V1PR58_9ASCO</name>
<dbReference type="InterPro" id="IPR050411">
    <property type="entry name" value="AlphaKG_dependent_hydroxylases"/>
</dbReference>
<dbReference type="InterPro" id="IPR042098">
    <property type="entry name" value="TauD-like_sf"/>
</dbReference>
<keyword evidence="1" id="KW-0560">Oxidoreductase</keyword>
<dbReference type="RefSeq" id="XP_015464674.1">
    <property type="nucleotide sequence ID" value="XM_015614500.1"/>
</dbReference>
<dbReference type="AlphaFoldDB" id="A0A0V1PR58"/>
<dbReference type="PANTHER" id="PTHR10696:SF54">
    <property type="entry name" value="FAMILY OXIDOREDUCTASE, PUTATIVE (AFU_ORTHOLOGUE AFUA_4G13850)-RELATED"/>
    <property type="match status" value="1"/>
</dbReference>
<dbReference type="Gene3D" id="3.60.130.10">
    <property type="entry name" value="Clavaminate synthase-like"/>
    <property type="match status" value="1"/>
</dbReference>
<proteinExistence type="predicted"/>
<evidence type="ECO:0000259" key="2">
    <source>
        <dbReference type="Pfam" id="PF02668"/>
    </source>
</evidence>
<dbReference type="Pfam" id="PF02668">
    <property type="entry name" value="TauD"/>
    <property type="match status" value="1"/>
</dbReference>
<accession>A0A0V1PR58</accession>
<dbReference type="Proteomes" id="UP000054251">
    <property type="component" value="Unassembled WGS sequence"/>
</dbReference>
<reference evidence="3 4" key="1">
    <citation type="submission" date="2015-11" db="EMBL/GenBank/DDBJ databases">
        <title>The genome of Debaryomyces fabryi.</title>
        <authorList>
            <person name="Tafer H."/>
            <person name="Lopandic K."/>
        </authorList>
    </citation>
    <scope>NUCLEOTIDE SEQUENCE [LARGE SCALE GENOMIC DNA]</scope>
    <source>
        <strain evidence="3 4">CBS 789</strain>
    </source>
</reference>
<dbReference type="SUPFAM" id="SSF51197">
    <property type="entry name" value="Clavaminate synthase-like"/>
    <property type="match status" value="1"/>
</dbReference>
<comment type="caution">
    <text evidence="3">The sequence shown here is derived from an EMBL/GenBank/DDBJ whole genome shotgun (WGS) entry which is preliminary data.</text>
</comment>
<dbReference type="EMBL" id="LMYN01000251">
    <property type="protein sequence ID" value="KRZ98571.1"/>
    <property type="molecule type" value="Genomic_DNA"/>
</dbReference>
<dbReference type="GO" id="GO:0016491">
    <property type="term" value="F:oxidoreductase activity"/>
    <property type="evidence" value="ECO:0007669"/>
    <property type="project" value="UniProtKB-KW"/>
</dbReference>
<protein>
    <recommendedName>
        <fullName evidence="2">TauD/TfdA-like domain-containing protein</fullName>
    </recommendedName>
</protein>
<evidence type="ECO:0000256" key="1">
    <source>
        <dbReference type="ARBA" id="ARBA00023002"/>
    </source>
</evidence>
<dbReference type="GeneID" id="26842680"/>